<dbReference type="GO" id="GO:0008854">
    <property type="term" value="F:exodeoxyribonuclease V activity"/>
    <property type="evidence" value="ECO:0007669"/>
    <property type="project" value="UniProtKB-EC"/>
</dbReference>
<comment type="domain">
    <text evidence="15">The N-terminal DNA-binding domain is a ssDNA-dependent ATPase and has ATP-dependent 3'-5' helicase function. This domain interacts with RecC.</text>
</comment>
<evidence type="ECO:0000256" key="13">
    <source>
        <dbReference type="ARBA" id="ARBA00034617"/>
    </source>
</evidence>
<feature type="region of interest" description="Nuclease activity, interacts with RecD and RecA" evidence="15">
    <location>
        <begin position="776"/>
        <end position="1094"/>
    </location>
</feature>
<comment type="subunit">
    <text evidence="15">Heterotrimer of RecB, RecC and RecD. All subunits contribute to DNA-binding. Interacts with RecA.</text>
</comment>
<evidence type="ECO:0000313" key="21">
    <source>
        <dbReference type="Proteomes" id="UP000226079"/>
    </source>
</evidence>
<feature type="region of interest" description="DNA-binding and helicase activity, interacts with RecC" evidence="15">
    <location>
        <begin position="1"/>
        <end position="751"/>
    </location>
</feature>
<dbReference type="EC" id="5.6.2.4" evidence="15"/>
<evidence type="ECO:0000256" key="6">
    <source>
        <dbReference type="ARBA" id="ARBA00022806"/>
    </source>
</evidence>
<evidence type="ECO:0000256" key="3">
    <source>
        <dbReference type="ARBA" id="ARBA00022741"/>
    </source>
</evidence>
<feature type="domain" description="UvrD-like helicase ATP-binding" evidence="18">
    <location>
        <begin position="1"/>
        <end position="324"/>
    </location>
</feature>
<keyword evidence="21" id="KW-1185">Reference proteome</keyword>
<dbReference type="InterPro" id="IPR027417">
    <property type="entry name" value="P-loop_NTPase"/>
</dbReference>
<dbReference type="InterPro" id="IPR000212">
    <property type="entry name" value="DNA_helicase_UvrD/REP"/>
</dbReference>
<dbReference type="PROSITE" id="PS51198">
    <property type="entry name" value="UVRD_HELICASE_ATP_BIND"/>
    <property type="match status" value="1"/>
</dbReference>
<dbReference type="GO" id="GO:0009338">
    <property type="term" value="C:exodeoxyribonuclease V complex"/>
    <property type="evidence" value="ECO:0007669"/>
    <property type="project" value="TreeGrafter"/>
</dbReference>
<feature type="binding site" evidence="15">
    <location>
        <position position="992"/>
    </location>
    <ligand>
        <name>Mg(2+)</name>
        <dbReference type="ChEBI" id="CHEBI:18420"/>
    </ligand>
</feature>
<dbReference type="PANTHER" id="PTHR11070">
    <property type="entry name" value="UVRD / RECB / PCRA DNA HELICASE FAMILY MEMBER"/>
    <property type="match status" value="1"/>
</dbReference>
<dbReference type="PROSITE" id="PS51217">
    <property type="entry name" value="UVRD_HELICASE_CTER"/>
    <property type="match status" value="1"/>
</dbReference>
<feature type="binding site" evidence="16">
    <location>
        <begin position="19"/>
        <end position="26"/>
    </location>
    <ligand>
        <name>ATP</name>
        <dbReference type="ChEBI" id="CHEBI:30616"/>
    </ligand>
</feature>
<dbReference type="SUPFAM" id="SSF52540">
    <property type="entry name" value="P-loop containing nucleoside triphosphate hydrolases"/>
    <property type="match status" value="1"/>
</dbReference>
<comment type="catalytic activity">
    <reaction evidence="15">
        <text>Exonucleolytic cleavage (in the presence of ATP) in either 5'- to 3'- or 3'- to 5'-direction to yield 5'-phosphooligonucleotides.</text>
        <dbReference type="EC" id="3.1.11.5"/>
    </reaction>
</comment>
<keyword evidence="1 15" id="KW-0540">Nuclease</keyword>
<dbReference type="AlphaFoldDB" id="A0A2A9CTL4"/>
<dbReference type="PANTHER" id="PTHR11070:SF23">
    <property type="entry name" value="RECBCD ENZYME SUBUNIT RECB"/>
    <property type="match status" value="1"/>
</dbReference>
<keyword evidence="6 15" id="KW-0347">Helicase</keyword>
<comment type="domain">
    <text evidence="15">The C-terminal domain has nuclease activity and interacts with RecD. It interacts with RecA, facilitating its loading onto ssDNA.</text>
</comment>
<keyword evidence="5 15" id="KW-0378">Hydrolase</keyword>
<dbReference type="OrthoDB" id="9810135at2"/>
<keyword evidence="8 15" id="KW-0067">ATP-binding</keyword>
<evidence type="ECO:0000256" key="12">
    <source>
        <dbReference type="ARBA" id="ARBA00023235"/>
    </source>
</evidence>
<dbReference type="CDD" id="cd22352">
    <property type="entry name" value="RecB_C-like"/>
    <property type="match status" value="1"/>
</dbReference>
<evidence type="ECO:0000256" key="14">
    <source>
        <dbReference type="ARBA" id="ARBA00048988"/>
    </source>
</evidence>
<dbReference type="Proteomes" id="UP000226079">
    <property type="component" value="Unassembled WGS sequence"/>
</dbReference>
<comment type="caution">
    <text evidence="20">The sequence shown here is derived from an EMBL/GenBank/DDBJ whole genome shotgun (WGS) entry which is preliminary data.</text>
</comment>
<dbReference type="EC" id="3.1.11.5" evidence="15"/>
<evidence type="ECO:0000256" key="2">
    <source>
        <dbReference type="ARBA" id="ARBA00022723"/>
    </source>
</evidence>
<evidence type="ECO:0000259" key="19">
    <source>
        <dbReference type="PROSITE" id="PS51217"/>
    </source>
</evidence>
<evidence type="ECO:0000256" key="16">
    <source>
        <dbReference type="PROSITE-ProRule" id="PRU00560"/>
    </source>
</evidence>
<dbReference type="InterPro" id="IPR014017">
    <property type="entry name" value="DNA_helicase_UvrD-like_C"/>
</dbReference>
<keyword evidence="7 15" id="KW-0269">Exonuclease</keyword>
<dbReference type="GO" id="GO:0005829">
    <property type="term" value="C:cytosol"/>
    <property type="evidence" value="ECO:0007669"/>
    <property type="project" value="TreeGrafter"/>
</dbReference>
<dbReference type="GO" id="GO:0003677">
    <property type="term" value="F:DNA binding"/>
    <property type="evidence" value="ECO:0007669"/>
    <property type="project" value="UniProtKB-UniRule"/>
</dbReference>
<dbReference type="Gene3D" id="1.10.486.10">
    <property type="entry name" value="PCRA, domain 4"/>
    <property type="match status" value="1"/>
</dbReference>
<comment type="similarity">
    <text evidence="15">Belongs to the helicase family. UvrD subfamily.</text>
</comment>
<dbReference type="EMBL" id="PDJC01000001">
    <property type="protein sequence ID" value="PFG16879.1"/>
    <property type="molecule type" value="Genomic_DNA"/>
</dbReference>
<evidence type="ECO:0000259" key="18">
    <source>
        <dbReference type="PROSITE" id="PS51198"/>
    </source>
</evidence>
<proteinExistence type="inferred from homology"/>
<feature type="compositionally biased region" description="Low complexity" evidence="17">
    <location>
        <begin position="811"/>
        <end position="820"/>
    </location>
</feature>
<dbReference type="Gene3D" id="3.90.320.10">
    <property type="match status" value="1"/>
</dbReference>
<evidence type="ECO:0000256" key="4">
    <source>
        <dbReference type="ARBA" id="ARBA00022763"/>
    </source>
</evidence>
<evidence type="ECO:0000256" key="8">
    <source>
        <dbReference type="ARBA" id="ARBA00022840"/>
    </source>
</evidence>
<dbReference type="RefSeq" id="WP_098460372.1">
    <property type="nucleotide sequence ID" value="NZ_PDJC01000001.1"/>
</dbReference>
<feature type="binding site" evidence="15">
    <location>
        <position position="840"/>
    </location>
    <ligand>
        <name>Mg(2+)</name>
        <dbReference type="ChEBI" id="CHEBI:18420"/>
    </ligand>
</feature>
<evidence type="ECO:0000256" key="5">
    <source>
        <dbReference type="ARBA" id="ARBA00022801"/>
    </source>
</evidence>
<reference evidence="20 21" key="1">
    <citation type="submission" date="2017-10" db="EMBL/GenBank/DDBJ databases">
        <title>Sequencing the genomes of 1000 actinobacteria strains.</title>
        <authorList>
            <person name="Klenk H.-P."/>
        </authorList>
    </citation>
    <scope>NUCLEOTIDE SEQUENCE [LARGE SCALE GENOMIC DNA]</scope>
    <source>
        <strain evidence="20 21">DSM 15597</strain>
    </source>
</reference>
<evidence type="ECO:0000256" key="7">
    <source>
        <dbReference type="ARBA" id="ARBA00022839"/>
    </source>
</evidence>
<evidence type="ECO:0000256" key="10">
    <source>
        <dbReference type="ARBA" id="ARBA00023125"/>
    </source>
</evidence>
<dbReference type="InterPro" id="IPR004586">
    <property type="entry name" value="RecB"/>
</dbReference>
<evidence type="ECO:0000256" key="9">
    <source>
        <dbReference type="ARBA" id="ARBA00022842"/>
    </source>
</evidence>
<organism evidence="20 21">
    <name type="scientific">Propionicimonas paludicola</name>
    <dbReference type="NCBI Taxonomy" id="185243"/>
    <lineage>
        <taxon>Bacteria</taxon>
        <taxon>Bacillati</taxon>
        <taxon>Actinomycetota</taxon>
        <taxon>Actinomycetes</taxon>
        <taxon>Propionibacteriales</taxon>
        <taxon>Nocardioidaceae</taxon>
        <taxon>Propionicimonas</taxon>
    </lineage>
</organism>
<dbReference type="GO" id="GO:0000287">
    <property type="term" value="F:magnesium ion binding"/>
    <property type="evidence" value="ECO:0007669"/>
    <property type="project" value="UniProtKB-UniRule"/>
</dbReference>
<comment type="function">
    <text evidence="15">A helicase/nuclease that prepares dsDNA breaks (DSB) for recombinational DNA repair. Binds to DSBs and unwinds DNA via a highly rapid and processive ATP-dependent bidirectional helicase activity. Unwinds dsDNA until it encounters a Chi (crossover hotspot instigator) sequence from the 3' direction. Cuts ssDNA a few nucleotides 3' to the Chi site. The properties and activities of the enzyme are changed at Chi. The Chi-altered holoenzyme produces a long 3'-ssDNA overhang and facilitates RecA-binding to the ssDNA for homologous DNA recombination and repair. Holoenzyme degrades any linearized DNA that is unable to undergo homologous recombination. In the holoenzyme this subunit contributes ATPase, 3'-5' helicase, exonuclease activity and loads RecA onto ssDNA.</text>
</comment>
<evidence type="ECO:0000256" key="17">
    <source>
        <dbReference type="SAM" id="MobiDB-lite"/>
    </source>
</evidence>
<accession>A0A2A9CTL4</accession>
<feature type="region of interest" description="Disordered" evidence="17">
    <location>
        <begin position="805"/>
        <end position="825"/>
    </location>
</feature>
<comment type="catalytic activity">
    <reaction evidence="14 15">
        <text>ATP + H2O = ADP + phosphate + H(+)</text>
        <dbReference type="Rhea" id="RHEA:13065"/>
        <dbReference type="ChEBI" id="CHEBI:15377"/>
        <dbReference type="ChEBI" id="CHEBI:15378"/>
        <dbReference type="ChEBI" id="CHEBI:30616"/>
        <dbReference type="ChEBI" id="CHEBI:43474"/>
        <dbReference type="ChEBI" id="CHEBI:456216"/>
        <dbReference type="EC" id="5.6.2.4"/>
    </reaction>
</comment>
<comment type="cofactor">
    <cofactor evidence="15">
        <name>Mg(2+)</name>
        <dbReference type="ChEBI" id="CHEBI:18420"/>
    </cofactor>
    <text evidence="15">Binds 1 Mg(2+) ion per subunit.</text>
</comment>
<dbReference type="GO" id="GO:0000724">
    <property type="term" value="P:double-strand break repair via homologous recombination"/>
    <property type="evidence" value="ECO:0007669"/>
    <property type="project" value="UniProtKB-UniRule"/>
</dbReference>
<feature type="binding site" evidence="15">
    <location>
        <position position="975"/>
    </location>
    <ligand>
        <name>Mg(2+)</name>
        <dbReference type="ChEBI" id="CHEBI:18420"/>
    </ligand>
</feature>
<evidence type="ECO:0000256" key="1">
    <source>
        <dbReference type="ARBA" id="ARBA00022722"/>
    </source>
</evidence>
<evidence type="ECO:0000256" key="15">
    <source>
        <dbReference type="HAMAP-Rule" id="MF_01485"/>
    </source>
</evidence>
<keyword evidence="4 15" id="KW-0227">DNA damage</keyword>
<keyword evidence="3 15" id="KW-0547">Nucleotide-binding</keyword>
<dbReference type="SUPFAM" id="SSF52980">
    <property type="entry name" value="Restriction endonuclease-like"/>
    <property type="match status" value="1"/>
</dbReference>
<feature type="active site" description="For nuclease activity" evidence="15">
    <location>
        <position position="992"/>
    </location>
</feature>
<dbReference type="Gene3D" id="3.40.50.300">
    <property type="entry name" value="P-loop containing nucleotide triphosphate hydrolases"/>
    <property type="match status" value="2"/>
</dbReference>
<dbReference type="InterPro" id="IPR011604">
    <property type="entry name" value="PDDEXK-like_dom_sf"/>
</dbReference>
<name>A0A2A9CTL4_9ACTN</name>
<keyword evidence="2 15" id="KW-0479">Metal-binding</keyword>
<dbReference type="Pfam" id="PF13361">
    <property type="entry name" value="UvrD_C"/>
    <property type="match status" value="1"/>
</dbReference>
<dbReference type="GO" id="GO:0005524">
    <property type="term" value="F:ATP binding"/>
    <property type="evidence" value="ECO:0007669"/>
    <property type="project" value="UniProtKB-UniRule"/>
</dbReference>
<dbReference type="InterPro" id="IPR014016">
    <property type="entry name" value="UvrD-like_ATP-bd"/>
</dbReference>
<keyword evidence="10 15" id="KW-0238">DNA-binding</keyword>
<keyword evidence="9 15" id="KW-0460">Magnesium</keyword>
<comment type="miscellaneous">
    <text evidence="15">In the RecBCD complex, RecB has a slow 3'-5' helicase, an exonuclease activity and loads RecA onto ssDNA, RecD has a fast 5'-3' helicase activity, while RecC stimulates the ATPase and processivity of the RecB helicase and contributes to recognition of the Chi site.</text>
</comment>
<evidence type="ECO:0000313" key="20">
    <source>
        <dbReference type="EMBL" id="PFG16879.1"/>
    </source>
</evidence>
<dbReference type="GO" id="GO:0043138">
    <property type="term" value="F:3'-5' DNA helicase activity"/>
    <property type="evidence" value="ECO:0007669"/>
    <property type="project" value="UniProtKB-UniRule"/>
</dbReference>
<keyword evidence="11 15" id="KW-0234">DNA repair</keyword>
<protein>
    <recommendedName>
        <fullName evidence="15">RecBCD enzyme subunit RecB</fullName>
        <ecNumber evidence="15">3.1.11.5</ecNumber>
        <ecNumber evidence="15">5.6.2.4</ecNumber>
    </recommendedName>
    <alternativeName>
        <fullName evidence="15">DNA 3'-5' helicase subunit RecB</fullName>
    </alternativeName>
    <alternativeName>
        <fullName evidence="15">Exonuclease V subunit RecB</fullName>
        <shortName evidence="15">ExoV subunit RecB</shortName>
    </alternativeName>
    <alternativeName>
        <fullName evidence="15">Helicase/nuclease RecBCD subunit RecB</fullName>
    </alternativeName>
</protein>
<dbReference type="GO" id="GO:0016887">
    <property type="term" value="F:ATP hydrolysis activity"/>
    <property type="evidence" value="ECO:0007669"/>
    <property type="project" value="RHEA"/>
</dbReference>
<comment type="catalytic activity">
    <reaction evidence="13 15">
        <text>Couples ATP hydrolysis with the unwinding of duplex DNA by translocating in the 3'-5' direction.</text>
        <dbReference type="EC" id="5.6.2.4"/>
    </reaction>
</comment>
<dbReference type="InterPro" id="IPR011335">
    <property type="entry name" value="Restrct_endonuc-II-like"/>
</dbReference>
<dbReference type="Pfam" id="PF00580">
    <property type="entry name" value="UvrD-helicase"/>
    <property type="match status" value="1"/>
</dbReference>
<evidence type="ECO:0000256" key="11">
    <source>
        <dbReference type="ARBA" id="ARBA00023204"/>
    </source>
</evidence>
<gene>
    <name evidence="15" type="primary">recB</name>
    <name evidence="20" type="ORF">ATK74_1434</name>
</gene>
<keyword evidence="12 15" id="KW-0413">Isomerase</keyword>
<sequence>MIPFDPAGRLPTGTTVLEASAGTGKTYAIGALAVRYLAEGVVRADELAVISFSRIASAELRAKVRQRIVRTIACLQGSPDLTPDPADRLLATGTPQVVAERIARLEAAATELDRSAIMTIHQFCQAMLAELGVQAAVDTQARLTEDLSRLLGQVCADLYLARYARHPDGAPFPLAIAQSLAREAVERLTSELRPSGVDGIPGERREFALAVRAEFERRKQAASLFTFDDQLLRLEQALQGPTGQVCAERLRRRCRVVLVDEFQDTDPVQWAILRQTFHGHVPLVLIGDPKQSIYSFRGADVEAYRDAVANAAEHYSLAVNWRSDPGVVSAVSALFAGVSLGAGIEVPPVECAQPASRLIAPDGSPWRAPARLRCHAPNRPASAEEARRLITQDLTAQVVDLLSSGLQVVTPDGPRPLQPKDVAVLVTRNRRGKELADALTAAGVAVSFGGADSIFASHAAGDWLTLLRAIDQPQRANLRAAFLTDFIGADLTDLATADSAQLTAWAGQLQSWSHLLAEAGVAGLFAAVGAAEDPLPVRVLRRPRGERDLTDYRHLAQLLHAKHTEGIRGAALVGWLEEQVTESTTTTDRLRRLETDREAVQILTVHKAKGLQFPVVLLPEAADLWVPDTDDGACLDYHDGEVRVLDVGGATAPGRFERLAQYQAERGEDQLRALYVALTRAQSQVTMWWTRTWRNTAASPLHRLLFRRRELPGTPELGYPLDSAPGDGHPRELAWLSAAGVVVEECPSLIADAHLTPTRTALQHGPLAWQRSIDQSWRRTSYSGLTEAVHARSPFAADAELEHLDEPPADPAADAAAVPAGRPSPMAALPGGTGFGSLVHEIFENLDWFAPTPADRGALAERLLAATDAANARFAVPGVTSPALAEALLPGLLTPLGRLTDDRPLAAISIGDRLSELGFEFPLGRADSTTTLAEVAQVLRRWLPADDPLAGYPDALADPSLSGQLLRGFLTGSIDSVLRIGPADQPRFVVIDYKTNRLGGDDLTLEHYSLEAMTEEMIRTHYPLQAILYCVALHRFLGQRVSGYRPELHLGGVGYLFVRGLAGEGGGPTGNFSWFPPAGLVVELSELLADRGRP</sequence>
<feature type="domain" description="UvrD-like helicase C-terminal" evidence="19">
    <location>
        <begin position="349"/>
        <end position="610"/>
    </location>
</feature>
<dbReference type="HAMAP" id="MF_01485">
    <property type="entry name" value="RecB"/>
    <property type="match status" value="1"/>
</dbReference>